<dbReference type="FunCoup" id="F0YMC9">
    <property type="interactions" value="475"/>
</dbReference>
<gene>
    <name evidence="4" type="ORF">AURANDRAFT_39240</name>
</gene>
<proteinExistence type="inferred from homology"/>
<dbReference type="RefSeq" id="XP_009041590.1">
    <property type="nucleotide sequence ID" value="XM_009043342.1"/>
</dbReference>
<feature type="domain" description="Vps16 C-terminal" evidence="2">
    <location>
        <begin position="437"/>
        <end position="505"/>
    </location>
</feature>
<dbReference type="SUPFAM" id="SSF50978">
    <property type="entry name" value="WD40 repeat-like"/>
    <property type="match status" value="1"/>
</dbReference>
<evidence type="ECO:0000313" key="5">
    <source>
        <dbReference type="Proteomes" id="UP000002729"/>
    </source>
</evidence>
<dbReference type="GO" id="GO:0016197">
    <property type="term" value="P:endosomal transport"/>
    <property type="evidence" value="ECO:0007669"/>
    <property type="project" value="TreeGrafter"/>
</dbReference>
<dbReference type="GO" id="GO:0030897">
    <property type="term" value="C:HOPS complex"/>
    <property type="evidence" value="ECO:0007669"/>
    <property type="project" value="TreeGrafter"/>
</dbReference>
<keyword evidence="5" id="KW-1185">Reference proteome</keyword>
<dbReference type="GO" id="GO:0003779">
    <property type="term" value="F:actin binding"/>
    <property type="evidence" value="ECO:0007669"/>
    <property type="project" value="TreeGrafter"/>
</dbReference>
<accession>F0YMC9</accession>
<dbReference type="Gene3D" id="2.130.10.10">
    <property type="entry name" value="YVTN repeat-like/Quinoprotein amine dehydrogenase"/>
    <property type="match status" value="1"/>
</dbReference>
<organism evidence="5">
    <name type="scientific">Aureococcus anophagefferens</name>
    <name type="common">Harmful bloom alga</name>
    <dbReference type="NCBI Taxonomy" id="44056"/>
    <lineage>
        <taxon>Eukaryota</taxon>
        <taxon>Sar</taxon>
        <taxon>Stramenopiles</taxon>
        <taxon>Ochrophyta</taxon>
        <taxon>Pelagophyceae</taxon>
        <taxon>Pelagomonadales</taxon>
        <taxon>Pelagomonadaceae</taxon>
        <taxon>Aureococcus</taxon>
    </lineage>
</organism>
<dbReference type="GO" id="GO:0005765">
    <property type="term" value="C:lysosomal membrane"/>
    <property type="evidence" value="ECO:0007669"/>
    <property type="project" value="TreeGrafter"/>
</dbReference>
<dbReference type="Proteomes" id="UP000002729">
    <property type="component" value="Unassembled WGS sequence"/>
</dbReference>
<feature type="non-terminal residue" evidence="4">
    <location>
        <position position="565"/>
    </location>
</feature>
<dbReference type="GO" id="GO:0042144">
    <property type="term" value="P:vacuole fusion, non-autophagic"/>
    <property type="evidence" value="ECO:0007669"/>
    <property type="project" value="TreeGrafter"/>
</dbReference>
<dbReference type="KEGG" id="aaf:AURANDRAFT_39240"/>
<dbReference type="InterPro" id="IPR006925">
    <property type="entry name" value="Vps16_C"/>
</dbReference>
<dbReference type="InParanoid" id="F0YMC9"/>
<evidence type="ECO:0000256" key="1">
    <source>
        <dbReference type="ARBA" id="ARBA00009250"/>
    </source>
</evidence>
<dbReference type="OMA" id="RSHEILH"/>
<dbReference type="PANTHER" id="PTHR12811:SF0">
    <property type="entry name" value="VACUOLAR PROTEIN SORTING-ASSOCIATED PROTEIN 16 HOMOLOG"/>
    <property type="match status" value="1"/>
</dbReference>
<feature type="domain" description="Vps16 N-terminal" evidence="3">
    <location>
        <begin position="6"/>
        <end position="328"/>
    </location>
</feature>
<dbReference type="InterPro" id="IPR016534">
    <property type="entry name" value="VPS16"/>
</dbReference>
<dbReference type="AlphaFoldDB" id="F0YMC9"/>
<dbReference type="PANTHER" id="PTHR12811">
    <property type="entry name" value="VACUOLAR PROTEIN SORTING VPS16"/>
    <property type="match status" value="1"/>
</dbReference>
<dbReference type="Pfam" id="PF04840">
    <property type="entry name" value="Vps16_C"/>
    <property type="match status" value="1"/>
</dbReference>
<dbReference type="OrthoDB" id="200969at2759"/>
<reference evidence="4 5" key="1">
    <citation type="journal article" date="2011" name="Proc. Natl. Acad. Sci. U.S.A.">
        <title>Niche of harmful alga Aureococcus anophagefferens revealed through ecogenomics.</title>
        <authorList>
            <person name="Gobler C.J."/>
            <person name="Berry D.L."/>
            <person name="Dyhrman S.T."/>
            <person name="Wilhelm S.W."/>
            <person name="Salamov A."/>
            <person name="Lobanov A.V."/>
            <person name="Zhang Y."/>
            <person name="Collier J.L."/>
            <person name="Wurch L.L."/>
            <person name="Kustka A.B."/>
            <person name="Dill B.D."/>
            <person name="Shah M."/>
            <person name="VerBerkmoes N.C."/>
            <person name="Kuo A."/>
            <person name="Terry A."/>
            <person name="Pangilinan J."/>
            <person name="Lindquist E.A."/>
            <person name="Lucas S."/>
            <person name="Paulsen I.T."/>
            <person name="Hattenrath-Lehmann T.K."/>
            <person name="Talmage S.C."/>
            <person name="Walker E.A."/>
            <person name="Koch F."/>
            <person name="Burson A.M."/>
            <person name="Marcoval M.A."/>
            <person name="Tang Y.Z."/>
            <person name="Lecleir G.R."/>
            <person name="Coyne K.J."/>
            <person name="Berg G.M."/>
            <person name="Bertrand E.M."/>
            <person name="Saito M.A."/>
            <person name="Gladyshev V.N."/>
            <person name="Grigoriev I.V."/>
        </authorList>
    </citation>
    <scope>NUCLEOTIDE SEQUENCE [LARGE SCALE GENOMIC DNA]</scope>
    <source>
        <strain evidence="5">CCMP 1984</strain>
    </source>
</reference>
<evidence type="ECO:0000313" key="4">
    <source>
        <dbReference type="EMBL" id="EGB03735.1"/>
    </source>
</evidence>
<dbReference type="InterPro" id="IPR036322">
    <property type="entry name" value="WD40_repeat_dom_sf"/>
</dbReference>
<dbReference type="InterPro" id="IPR015943">
    <property type="entry name" value="WD40/YVTN_repeat-like_dom_sf"/>
</dbReference>
<dbReference type="eggNOG" id="KOG2280">
    <property type="taxonomic scope" value="Eukaryota"/>
</dbReference>
<dbReference type="GeneID" id="20221958"/>
<dbReference type="EMBL" id="GL833163">
    <property type="protein sequence ID" value="EGB03735.1"/>
    <property type="molecule type" value="Genomic_DNA"/>
</dbReference>
<evidence type="ECO:0000259" key="3">
    <source>
        <dbReference type="Pfam" id="PF04841"/>
    </source>
</evidence>
<dbReference type="PIRSF" id="PIRSF007949">
    <property type="entry name" value="VPS16"/>
    <property type="match status" value="1"/>
</dbReference>
<sequence length="565" mass="62032">MLDCCQLVGMGWTEGELLVIVLRDGTVLLYDVLGRFVQTFLLLLPASPSEDNITEICLWGSGIVALTGTMALQVCDDVTVTSPSVYRMSTGLSPRRPATSMVVLQPCFTSSGLVEVILGTSDSTVLVVDTNGPEDQLLQQRIQAPVISMAIAPNGRFLACFTASGILTVMSTSFTTKVLDFDTSTTSKPLQMQWCGEDSLIMYWEHFLLMVGPYGHWLRFPYAVPLCLISELDCCRIISSTNCELLQRVPGPIESIHRIGSTDPSAMLYDAMEAFEDGDPKADETMRSMELTGQLGFAIQTNISAAAAEILPTQQKLYLRAAIYGQGFSGGSEFTDHYIAAARKLRILNQLRRHVPAMCLTSAQYDRSSPTVLVDRLLARNEHTLAMSISKYLGIRRDRVLVHWACAMLRGSAACASLDETMVNKLQTSLKLPGSAVSYTQIAATADLIGRRRLATMLLESDFNTTEQVKLLLTMKECGLALEKALKSMEVDLIYLALLSMQRAHHLISSRSAWHGSETKASFAQLIERSADSANLMRVYYESSTQARSHEILHNFLSSSLGSTG</sequence>
<dbReference type="GO" id="GO:0006886">
    <property type="term" value="P:intracellular protein transport"/>
    <property type="evidence" value="ECO:0007669"/>
    <property type="project" value="InterPro"/>
</dbReference>
<evidence type="ECO:0008006" key="6">
    <source>
        <dbReference type="Google" id="ProtNLM"/>
    </source>
</evidence>
<evidence type="ECO:0000259" key="2">
    <source>
        <dbReference type="Pfam" id="PF04840"/>
    </source>
</evidence>
<protein>
    <recommendedName>
        <fullName evidence="6">Vps16 N-terminal domain-containing protein</fullName>
    </recommendedName>
</protein>
<name>F0YMC9_AURAN</name>
<comment type="similarity">
    <text evidence="1">Belongs to the VPS16 family.</text>
</comment>
<dbReference type="GO" id="GO:0005768">
    <property type="term" value="C:endosome"/>
    <property type="evidence" value="ECO:0007669"/>
    <property type="project" value="TreeGrafter"/>
</dbReference>
<dbReference type="Pfam" id="PF04841">
    <property type="entry name" value="Vps16_N"/>
    <property type="match status" value="1"/>
</dbReference>
<dbReference type="InterPro" id="IPR006926">
    <property type="entry name" value="Vps16_N"/>
</dbReference>